<dbReference type="PROSITE" id="PS50013">
    <property type="entry name" value="CHROMO_2"/>
    <property type="match status" value="1"/>
</dbReference>
<dbReference type="PROSITE" id="PS00598">
    <property type="entry name" value="CHROMO_1"/>
    <property type="match status" value="1"/>
</dbReference>
<dbReference type="SMART" id="SM00298">
    <property type="entry name" value="CHROMO"/>
    <property type="match status" value="1"/>
</dbReference>
<evidence type="ECO:0000313" key="5">
    <source>
        <dbReference type="Proteomes" id="UP000267096"/>
    </source>
</evidence>
<name>A0A0M3JBF7_ANISI</name>
<dbReference type="SUPFAM" id="SSF54160">
    <property type="entry name" value="Chromo domain-like"/>
    <property type="match status" value="1"/>
</dbReference>
<evidence type="ECO:0000256" key="1">
    <source>
        <dbReference type="ARBA" id="ARBA00004123"/>
    </source>
</evidence>
<protein>
    <submittedName>
        <fullName evidence="6">Chromodomain-helicase-DNA-binding protein 1 (inferred by orthology to a D. melanogaster protein)</fullName>
    </submittedName>
</protein>
<feature type="domain" description="Chromo" evidence="3">
    <location>
        <begin position="59"/>
        <end position="154"/>
    </location>
</feature>
<dbReference type="InterPro" id="IPR000953">
    <property type="entry name" value="Chromo/chromo_shadow_dom"/>
</dbReference>
<dbReference type="WBParaSite" id="ASIM_0000493201-mRNA-1">
    <property type="protein sequence ID" value="ASIM_0000493201-mRNA-1"/>
    <property type="gene ID" value="ASIM_0000493201"/>
</dbReference>
<evidence type="ECO:0000313" key="4">
    <source>
        <dbReference type="EMBL" id="VDK24386.1"/>
    </source>
</evidence>
<evidence type="ECO:0000259" key="3">
    <source>
        <dbReference type="PROSITE" id="PS50013"/>
    </source>
</evidence>
<evidence type="ECO:0000313" key="6">
    <source>
        <dbReference type="WBParaSite" id="ASIM_0000493201-mRNA-1"/>
    </source>
</evidence>
<dbReference type="InterPro" id="IPR016197">
    <property type="entry name" value="Chromo-like_dom_sf"/>
</dbReference>
<dbReference type="Proteomes" id="UP000267096">
    <property type="component" value="Unassembled WGS sequence"/>
</dbReference>
<accession>A0A0M3JBF7</accession>
<dbReference type="OrthoDB" id="5857104at2759"/>
<reference evidence="6" key="1">
    <citation type="submission" date="2017-02" db="UniProtKB">
        <authorList>
            <consortium name="WormBaseParasite"/>
        </authorList>
    </citation>
    <scope>IDENTIFICATION</scope>
</reference>
<dbReference type="CDD" id="cd18666">
    <property type="entry name" value="CD1_tandem_CHD1-2_like"/>
    <property type="match status" value="1"/>
</dbReference>
<dbReference type="InterPro" id="IPR023779">
    <property type="entry name" value="Chromodomain_CS"/>
</dbReference>
<organism evidence="6">
    <name type="scientific">Anisakis simplex</name>
    <name type="common">Herring worm</name>
    <dbReference type="NCBI Taxonomy" id="6269"/>
    <lineage>
        <taxon>Eukaryota</taxon>
        <taxon>Metazoa</taxon>
        <taxon>Ecdysozoa</taxon>
        <taxon>Nematoda</taxon>
        <taxon>Chromadorea</taxon>
        <taxon>Rhabditida</taxon>
        <taxon>Spirurina</taxon>
        <taxon>Ascaridomorpha</taxon>
        <taxon>Ascaridoidea</taxon>
        <taxon>Anisakidae</taxon>
        <taxon>Anisakis</taxon>
        <taxon>Anisakis simplex complex</taxon>
    </lineage>
</organism>
<gene>
    <name evidence="4" type="ORF">ASIM_LOCUS4740</name>
</gene>
<dbReference type="AlphaFoldDB" id="A0A0M3JBF7"/>
<proteinExistence type="predicted"/>
<evidence type="ECO:0000256" key="2">
    <source>
        <dbReference type="ARBA" id="ARBA00023242"/>
    </source>
</evidence>
<dbReference type="EMBL" id="UYRR01008572">
    <property type="protein sequence ID" value="VDK24386.1"/>
    <property type="molecule type" value="Genomic_DNA"/>
</dbReference>
<dbReference type="Pfam" id="PF00385">
    <property type="entry name" value="Chromo"/>
    <property type="match status" value="1"/>
</dbReference>
<keyword evidence="2" id="KW-0539">Nucleus</keyword>
<dbReference type="InterPro" id="IPR023780">
    <property type="entry name" value="Chromo_domain"/>
</dbReference>
<dbReference type="Gene3D" id="2.40.50.40">
    <property type="match status" value="1"/>
</dbReference>
<reference evidence="4 5" key="2">
    <citation type="submission" date="2018-11" db="EMBL/GenBank/DDBJ databases">
        <authorList>
            <consortium name="Pathogen Informatics"/>
        </authorList>
    </citation>
    <scope>NUCLEOTIDE SEQUENCE [LARGE SCALE GENOMIC DNA]</scope>
</reference>
<comment type="subcellular location">
    <subcellularLocation>
        <location evidence="1">Nucleus</location>
    </subcellularLocation>
</comment>
<dbReference type="GO" id="GO:0005634">
    <property type="term" value="C:nucleus"/>
    <property type="evidence" value="ECO:0007669"/>
    <property type="project" value="UniProtKB-SubCell"/>
</dbReference>
<sequence length="160" mass="18246">ATRTSRRVTTSSNRKSIKDINYKDISSTEEINSDDVLEWDEGDTVDVNAIGEHGVPGTETIEKVIRHRAGYPGATGSATTCYNVEDKGDPNVKPTSDDEKSVELERQFLIKWLGWSHLHNTWESETSLKAVNAKGMKKIDNYMRKLREIEEWYGREFHLS</sequence>
<keyword evidence="5" id="KW-1185">Reference proteome</keyword>